<dbReference type="InterPro" id="IPR019998">
    <property type="entry name" value="Membr_insert_YidC"/>
</dbReference>
<keyword evidence="13" id="KW-0997">Cell inner membrane</keyword>
<sequence>MDKRTLLAVALSIVVISAFYLIQGTFFPPKPKTATETVAEQPGGQQVISESPIQADPVLIQQAAPDFQETGIEAGPASEQRITINTGLATVVLSNAGGDVVSYKLNEHNDREDFVEMVLPGTKESHAFTVALGGINAQPLSSFFNVTRVSNYIVEFYRDFAVSDGGQVRLTKRFDFRPDEYMFELTVTLDGGRTLSSLNFSAGNGSAAYTLGSAPQFGPRFEKLDQRYEYRRYYTFTDGKFKTIKVNNNNPSLINPGFAWGAVAGKYFALIAMPLTNQVEMAFSTRSEPGIPDSSRLYLIRPAVQNGSRVSDVYRFYLGPKSQNALGVYDTAANSFKLRDTQLIKVANTSGFLGPLESLLKWLLMLFYRIIPNYGAAIILLTILVKAIMFPLTKKGSESTLRMQSLSPKIKEIQDKYKDNPQKMNAEMGELYKKEGYNPLSGCLPMIIQLPIFFAMYNLFNTHFDLRGAMFIPGWIPDLSLPESIWTMPFKVPLLGWSNLRVLPFLYVGSQLLYGKVTQTPDQQGNAQMKMMLYVMPIMFFFILYDVPSGLLLYWIMSNVLTMVQQLTINKYLAKKKSEAAAANPTPIIAPHPKKKKKRG</sequence>
<evidence type="ECO:0000256" key="8">
    <source>
        <dbReference type="ARBA" id="ARBA00022989"/>
    </source>
</evidence>
<dbReference type="GO" id="GO:0015031">
    <property type="term" value="P:protein transport"/>
    <property type="evidence" value="ECO:0007669"/>
    <property type="project" value="UniProtKB-KW"/>
</dbReference>
<feature type="compositionally biased region" description="Low complexity" evidence="14">
    <location>
        <begin position="580"/>
        <end position="591"/>
    </location>
</feature>
<evidence type="ECO:0000256" key="11">
    <source>
        <dbReference type="ARBA" id="ARBA00033245"/>
    </source>
</evidence>
<gene>
    <name evidence="13" type="primary">yidC</name>
    <name evidence="17" type="ordered locus">TREPR_0503</name>
</gene>
<keyword evidence="18" id="KW-1185">Reference proteome</keyword>
<feature type="domain" description="Membrane insertase YidC/Oxa/ALB C-terminal" evidence="15">
    <location>
        <begin position="374"/>
        <end position="571"/>
    </location>
</feature>
<evidence type="ECO:0000256" key="12">
    <source>
        <dbReference type="ARBA" id="ARBA00033342"/>
    </source>
</evidence>
<dbReference type="HOGENOM" id="CLU_016535_2_0_12"/>
<keyword evidence="6 13" id="KW-0812">Transmembrane</keyword>
<evidence type="ECO:0000259" key="16">
    <source>
        <dbReference type="Pfam" id="PF14849"/>
    </source>
</evidence>
<dbReference type="HAMAP" id="MF_01810">
    <property type="entry name" value="YidC_type1"/>
    <property type="match status" value="1"/>
</dbReference>
<dbReference type="GO" id="GO:0005886">
    <property type="term" value="C:plasma membrane"/>
    <property type="evidence" value="ECO:0007669"/>
    <property type="project" value="UniProtKB-SubCell"/>
</dbReference>
<dbReference type="GO" id="GO:0051205">
    <property type="term" value="P:protein insertion into membrane"/>
    <property type="evidence" value="ECO:0007669"/>
    <property type="project" value="TreeGrafter"/>
</dbReference>
<feature type="transmembrane region" description="Helical" evidence="13">
    <location>
        <begin position="440"/>
        <end position="460"/>
    </location>
</feature>
<organism evidence="17 18">
    <name type="scientific">Treponema primitia (strain ATCC BAA-887 / DSM 12427 / ZAS-2)</name>
    <dbReference type="NCBI Taxonomy" id="545694"/>
    <lineage>
        <taxon>Bacteria</taxon>
        <taxon>Pseudomonadati</taxon>
        <taxon>Spirochaetota</taxon>
        <taxon>Spirochaetia</taxon>
        <taxon>Spirochaetales</taxon>
        <taxon>Treponemataceae</taxon>
        <taxon>Treponema</taxon>
    </lineage>
</organism>
<feature type="domain" description="Membrane insertase YidC N-terminal" evidence="16">
    <location>
        <begin position="81"/>
        <end position="337"/>
    </location>
</feature>
<evidence type="ECO:0000256" key="2">
    <source>
        <dbReference type="ARBA" id="ARBA00010527"/>
    </source>
</evidence>
<dbReference type="NCBIfam" id="TIGR03593">
    <property type="entry name" value="yidC_nterm"/>
    <property type="match status" value="1"/>
</dbReference>
<dbReference type="Pfam" id="PF14849">
    <property type="entry name" value="YidC_periplas"/>
    <property type="match status" value="1"/>
</dbReference>
<evidence type="ECO:0000256" key="13">
    <source>
        <dbReference type="HAMAP-Rule" id="MF_01810"/>
    </source>
</evidence>
<keyword evidence="7 13" id="KW-0653">Protein transport</keyword>
<proteinExistence type="inferred from homology"/>
<evidence type="ECO:0000256" key="7">
    <source>
        <dbReference type="ARBA" id="ARBA00022927"/>
    </source>
</evidence>
<reference evidence="17 18" key="2">
    <citation type="journal article" date="2011" name="ISME J.">
        <title>RNA-seq reveals cooperative metabolic interactions between two termite-gut spirochete species in co-culture.</title>
        <authorList>
            <person name="Rosenthal A.Z."/>
            <person name="Matson E.G."/>
            <person name="Eldar A."/>
            <person name="Leadbetter J.R."/>
        </authorList>
    </citation>
    <scope>NUCLEOTIDE SEQUENCE [LARGE SCALE GENOMIC DNA]</scope>
    <source>
        <strain evidence="18">ATCC BAA-887 / DSM 12427 / ZAS-2</strain>
    </source>
</reference>
<dbReference type="GO" id="GO:0032977">
    <property type="term" value="F:membrane insertase activity"/>
    <property type="evidence" value="ECO:0007669"/>
    <property type="project" value="InterPro"/>
</dbReference>
<accession>F5YLD6</accession>
<dbReference type="OrthoDB" id="9780552at2"/>
<evidence type="ECO:0000259" key="15">
    <source>
        <dbReference type="Pfam" id="PF02096"/>
    </source>
</evidence>
<keyword evidence="9 13" id="KW-0472">Membrane</keyword>
<evidence type="ECO:0000256" key="9">
    <source>
        <dbReference type="ARBA" id="ARBA00023136"/>
    </source>
</evidence>
<comment type="subcellular location">
    <subcellularLocation>
        <location evidence="1 13">Cell inner membrane</location>
        <topology evidence="1 13">Multi-pass membrane protein</topology>
    </subcellularLocation>
</comment>
<evidence type="ECO:0000256" key="4">
    <source>
        <dbReference type="ARBA" id="ARBA00022448"/>
    </source>
</evidence>
<dbReference type="CDD" id="cd19961">
    <property type="entry name" value="EcYidC-like_peri"/>
    <property type="match status" value="1"/>
</dbReference>
<name>F5YLD6_TREPZ</name>
<dbReference type="EMBL" id="CP001843">
    <property type="protein sequence ID" value="AEF87003.1"/>
    <property type="molecule type" value="Genomic_DNA"/>
</dbReference>
<dbReference type="STRING" id="545694.TREPR_0503"/>
<evidence type="ECO:0000256" key="6">
    <source>
        <dbReference type="ARBA" id="ARBA00022692"/>
    </source>
</evidence>
<keyword evidence="10 13" id="KW-0143">Chaperone</keyword>
<feature type="region of interest" description="Disordered" evidence="14">
    <location>
        <begin position="578"/>
        <end position="600"/>
    </location>
</feature>
<comment type="subunit">
    <text evidence="13">Interacts with the Sec translocase complex via SecD. Specifically interacts with transmembrane segments of nascent integral membrane proteins during membrane integration.</text>
</comment>
<comment type="caution">
    <text evidence="13">Lacks conserved residue(s) required for the propagation of feature annotation.</text>
</comment>
<dbReference type="InterPro" id="IPR028053">
    <property type="entry name" value="Membr_insert_YidC_N"/>
</dbReference>
<dbReference type="InterPro" id="IPR028055">
    <property type="entry name" value="YidC/Oxa/ALB_C"/>
</dbReference>
<evidence type="ECO:0000256" key="5">
    <source>
        <dbReference type="ARBA" id="ARBA00022475"/>
    </source>
</evidence>
<dbReference type="Gene3D" id="2.70.98.90">
    <property type="match status" value="1"/>
</dbReference>
<keyword evidence="4 13" id="KW-0813">Transport</keyword>
<evidence type="ECO:0000313" key="17">
    <source>
        <dbReference type="EMBL" id="AEF87003.1"/>
    </source>
</evidence>
<evidence type="ECO:0000313" key="18">
    <source>
        <dbReference type="Proteomes" id="UP000009223"/>
    </source>
</evidence>
<evidence type="ECO:0000256" key="3">
    <source>
        <dbReference type="ARBA" id="ARBA00015325"/>
    </source>
</evidence>
<dbReference type="PANTHER" id="PTHR12428:SF65">
    <property type="entry name" value="CYTOCHROME C OXIDASE ASSEMBLY PROTEIN COX18, MITOCHONDRIAL"/>
    <property type="match status" value="1"/>
</dbReference>
<comment type="function">
    <text evidence="13">Required for the insertion and/or proper folding and/or complex formation of integral membrane proteins into the membrane. Involved in integration of membrane proteins that insert both dependently and independently of the Sec translocase complex, as well as at least some lipoproteins. Aids folding of multispanning membrane proteins.</text>
</comment>
<dbReference type="PRINTS" id="PR00701">
    <property type="entry name" value="60KDINNERMP"/>
</dbReference>
<dbReference type="CDD" id="cd20070">
    <property type="entry name" value="5TM_YidC_Alb3"/>
    <property type="match status" value="1"/>
</dbReference>
<dbReference type="InterPro" id="IPR038221">
    <property type="entry name" value="YidC_periplasmic_sf"/>
</dbReference>
<dbReference type="Pfam" id="PF02096">
    <property type="entry name" value="60KD_IMP"/>
    <property type="match status" value="1"/>
</dbReference>
<keyword evidence="8 13" id="KW-1133">Transmembrane helix</keyword>
<evidence type="ECO:0000256" key="10">
    <source>
        <dbReference type="ARBA" id="ARBA00023186"/>
    </source>
</evidence>
<dbReference type="KEGG" id="tpi:TREPR_0503"/>
<reference evidence="18" key="1">
    <citation type="submission" date="2009-12" db="EMBL/GenBank/DDBJ databases">
        <title>Complete sequence of Treponema primitia strain ZAS-2.</title>
        <authorList>
            <person name="Tetu S.G."/>
            <person name="Matson E."/>
            <person name="Ren Q."/>
            <person name="Seshadri R."/>
            <person name="Elbourne L."/>
            <person name="Hassan K.A."/>
            <person name="Durkin A."/>
            <person name="Radune D."/>
            <person name="Mohamoud Y."/>
            <person name="Shay R."/>
            <person name="Jin S."/>
            <person name="Zhang X."/>
            <person name="Lucey K."/>
            <person name="Ballor N.R."/>
            <person name="Ottesen E."/>
            <person name="Rosenthal R."/>
            <person name="Allen A."/>
            <person name="Leadbetter J.R."/>
            <person name="Paulsen I.T."/>
        </authorList>
    </citation>
    <scope>NUCLEOTIDE SEQUENCE [LARGE SCALE GENOMIC DNA]</scope>
    <source>
        <strain evidence="18">ATCC BAA-887 / DSM 12427 / ZAS-2</strain>
    </source>
</reference>
<protein>
    <recommendedName>
        <fullName evidence="3 13">Membrane protein insertase YidC</fullName>
    </recommendedName>
    <alternativeName>
        <fullName evidence="12 13">Foldase YidC</fullName>
    </alternativeName>
    <alternativeName>
        <fullName evidence="11 13">Membrane integrase YidC</fullName>
    </alternativeName>
    <alternativeName>
        <fullName evidence="13">Membrane protein YidC</fullName>
    </alternativeName>
</protein>
<dbReference type="eggNOG" id="COG0706">
    <property type="taxonomic scope" value="Bacteria"/>
</dbReference>
<dbReference type="NCBIfam" id="TIGR03592">
    <property type="entry name" value="yidC_oxa1_cterm"/>
    <property type="match status" value="1"/>
</dbReference>
<dbReference type="AlphaFoldDB" id="F5YLD6"/>
<dbReference type="Proteomes" id="UP000009223">
    <property type="component" value="Chromosome"/>
</dbReference>
<dbReference type="InterPro" id="IPR001708">
    <property type="entry name" value="YidC/ALB3/OXA1/COX18"/>
</dbReference>
<keyword evidence="5 13" id="KW-1003">Cell membrane</keyword>
<dbReference type="RefSeq" id="WP_015709514.1">
    <property type="nucleotide sequence ID" value="NC_015578.1"/>
</dbReference>
<dbReference type="InterPro" id="IPR047196">
    <property type="entry name" value="YidC_ALB_C"/>
</dbReference>
<dbReference type="PANTHER" id="PTHR12428">
    <property type="entry name" value="OXA1"/>
    <property type="match status" value="1"/>
</dbReference>
<feature type="transmembrane region" description="Helical" evidence="13">
    <location>
        <begin position="374"/>
        <end position="393"/>
    </location>
</feature>
<feature type="transmembrane region" description="Helical" evidence="13">
    <location>
        <begin position="527"/>
        <end position="545"/>
    </location>
</feature>
<evidence type="ECO:0000256" key="14">
    <source>
        <dbReference type="SAM" id="MobiDB-lite"/>
    </source>
</evidence>
<comment type="similarity">
    <text evidence="2 13">Belongs to the OXA1/ALB3/YidC family. Type 1 subfamily.</text>
</comment>
<evidence type="ECO:0000256" key="1">
    <source>
        <dbReference type="ARBA" id="ARBA00004429"/>
    </source>
</evidence>